<dbReference type="PANTHER" id="PTHR30308:SF2">
    <property type="entry name" value="SSRA-BINDING PROTEIN"/>
    <property type="match status" value="1"/>
</dbReference>
<dbReference type="Pfam" id="PF01668">
    <property type="entry name" value="SmpB"/>
    <property type="match status" value="1"/>
</dbReference>
<evidence type="ECO:0000313" key="6">
    <source>
        <dbReference type="Proteomes" id="UP000214610"/>
    </source>
</evidence>
<accession>A0A227KQ83</accession>
<dbReference type="AlphaFoldDB" id="A0A227KQ83"/>
<dbReference type="Gene3D" id="2.40.280.10">
    <property type="match status" value="1"/>
</dbReference>
<comment type="function">
    <text evidence="3">Required for rescue of stalled ribosomes mediated by trans-translation. Binds to transfer-messenger RNA (tmRNA), required for stable association of tmRNA with ribosomes. tmRNA and SmpB together mimic tRNA shape, replacing the anticodon stem-loop with SmpB. tmRNA is encoded by the ssrA gene; the 2 termini fold to resemble tRNA(Ala) and it encodes a 'tag peptide', a short internal open reading frame. During trans-translation Ala-aminoacylated tmRNA acts like a tRNA, entering the A-site of stalled ribosomes, displacing the stalled mRNA. The ribosome then switches to translate the ORF on the tmRNA; the nascent peptide is terminated with the 'tag peptide' encoded by the tmRNA and targeted for degradation. The ribosome is freed to recommence translation, which seems to be the essential function of trans-translation.</text>
</comment>
<dbReference type="HAMAP" id="MF_00023">
    <property type="entry name" value="SmpB"/>
    <property type="match status" value="1"/>
</dbReference>
<feature type="compositionally biased region" description="Basic and acidic residues" evidence="4">
    <location>
        <begin position="127"/>
        <end position="142"/>
    </location>
</feature>
<organism evidence="5 6">
    <name type="scientific">Turicimonas muris</name>
    <dbReference type="NCBI Taxonomy" id="1796652"/>
    <lineage>
        <taxon>Bacteria</taxon>
        <taxon>Pseudomonadati</taxon>
        <taxon>Pseudomonadota</taxon>
        <taxon>Betaproteobacteria</taxon>
        <taxon>Burkholderiales</taxon>
        <taxon>Sutterellaceae</taxon>
        <taxon>Turicimonas</taxon>
    </lineage>
</organism>
<dbReference type="CDD" id="cd09294">
    <property type="entry name" value="SmpB"/>
    <property type="match status" value="1"/>
</dbReference>
<comment type="subcellular location">
    <subcellularLocation>
        <location evidence="3">Cytoplasm</location>
    </subcellularLocation>
    <text evidence="3">The tmRNA-SmpB complex associates with stalled 70S ribosomes.</text>
</comment>
<keyword evidence="2 3" id="KW-0694">RNA-binding</keyword>
<keyword evidence="6" id="KW-1185">Reference proteome</keyword>
<keyword evidence="1 3" id="KW-0963">Cytoplasm</keyword>
<evidence type="ECO:0000256" key="3">
    <source>
        <dbReference type="HAMAP-Rule" id="MF_00023"/>
    </source>
</evidence>
<feature type="region of interest" description="Disordered" evidence="4">
    <location>
        <begin position="127"/>
        <end position="150"/>
    </location>
</feature>
<dbReference type="SUPFAM" id="SSF74982">
    <property type="entry name" value="Small protein B (SmpB)"/>
    <property type="match status" value="1"/>
</dbReference>
<evidence type="ECO:0000256" key="2">
    <source>
        <dbReference type="ARBA" id="ARBA00022884"/>
    </source>
</evidence>
<dbReference type="GO" id="GO:0003723">
    <property type="term" value="F:RNA binding"/>
    <property type="evidence" value="ECO:0007669"/>
    <property type="project" value="UniProtKB-UniRule"/>
</dbReference>
<reference evidence="6" key="1">
    <citation type="submission" date="2017-05" db="EMBL/GenBank/DDBJ databases">
        <title>Improved OligoMM genomes.</title>
        <authorList>
            <person name="Garzetti D."/>
        </authorList>
    </citation>
    <scope>NUCLEOTIDE SEQUENCE [LARGE SCALE GENOMIC DNA]</scope>
    <source>
        <strain evidence="6">YL45</strain>
    </source>
</reference>
<gene>
    <name evidence="3" type="primary">smpB</name>
    <name evidence="5" type="ORF">ADH67_05665</name>
</gene>
<dbReference type="Proteomes" id="UP000214610">
    <property type="component" value="Unassembled WGS sequence"/>
</dbReference>
<dbReference type="PANTHER" id="PTHR30308">
    <property type="entry name" value="TMRNA-BINDING COMPONENT OF TRANS-TRANSLATION TAGGING COMPLEX"/>
    <property type="match status" value="1"/>
</dbReference>
<evidence type="ECO:0000313" key="5">
    <source>
        <dbReference type="EMBL" id="OXE49621.1"/>
    </source>
</evidence>
<protein>
    <recommendedName>
        <fullName evidence="3">SsrA-binding protein</fullName>
    </recommendedName>
    <alternativeName>
        <fullName evidence="3">Small protein B</fullName>
    </alternativeName>
</protein>
<dbReference type="GO" id="GO:0070929">
    <property type="term" value="P:trans-translation"/>
    <property type="evidence" value="ECO:0007669"/>
    <property type="project" value="UniProtKB-UniRule"/>
</dbReference>
<dbReference type="InterPro" id="IPR023620">
    <property type="entry name" value="SmpB"/>
</dbReference>
<dbReference type="InterPro" id="IPR000037">
    <property type="entry name" value="SsrA-bd_prot"/>
</dbReference>
<evidence type="ECO:0000256" key="4">
    <source>
        <dbReference type="SAM" id="MobiDB-lite"/>
    </source>
</evidence>
<dbReference type="RefSeq" id="WP_066592937.1">
    <property type="nucleotide sequence ID" value="NZ_CAJTBZ010000011.1"/>
</dbReference>
<comment type="caution">
    <text evidence="5">The sequence shown here is derived from an EMBL/GenBank/DDBJ whole genome shotgun (WGS) entry which is preliminary data.</text>
</comment>
<sequence length="150" mass="17545">MALIQNKKARFDYTIEDKYEAGLVLQGWEVKSIREGRAQITEAHIFVREGELFLLNAQVVPLGTASTHEKPQPTRTRKLLMHKKEIMRIIGLIERSGYTLVPLDMHFKGGKVKLTIGLAKGKRKFEKRAEESKRDWKREQQRLMKKKMRN</sequence>
<dbReference type="GO" id="GO:0070930">
    <property type="term" value="P:trans-translation-dependent protein tagging"/>
    <property type="evidence" value="ECO:0007669"/>
    <property type="project" value="TreeGrafter"/>
</dbReference>
<proteinExistence type="inferred from homology"/>
<dbReference type="InterPro" id="IPR020081">
    <property type="entry name" value="SsrA-bd_prot_CS"/>
</dbReference>
<comment type="similarity">
    <text evidence="3">Belongs to the SmpB family.</text>
</comment>
<dbReference type="GeneID" id="78361517"/>
<name>A0A227KQ83_9BURK</name>
<dbReference type="GO" id="GO:0005829">
    <property type="term" value="C:cytosol"/>
    <property type="evidence" value="ECO:0007669"/>
    <property type="project" value="TreeGrafter"/>
</dbReference>
<dbReference type="NCBIfam" id="TIGR00086">
    <property type="entry name" value="smpB"/>
    <property type="match status" value="1"/>
</dbReference>
<dbReference type="NCBIfam" id="NF003843">
    <property type="entry name" value="PRK05422.1"/>
    <property type="match status" value="1"/>
</dbReference>
<evidence type="ECO:0000256" key="1">
    <source>
        <dbReference type="ARBA" id="ARBA00022490"/>
    </source>
</evidence>
<dbReference type="PROSITE" id="PS01317">
    <property type="entry name" value="SSRP"/>
    <property type="match status" value="1"/>
</dbReference>
<dbReference type="EMBL" id="NHMP01000003">
    <property type="protein sequence ID" value="OXE49621.1"/>
    <property type="molecule type" value="Genomic_DNA"/>
</dbReference>